<evidence type="ECO:0000256" key="3">
    <source>
        <dbReference type="SAM" id="MobiDB-lite"/>
    </source>
</evidence>
<reference evidence="4 5" key="1">
    <citation type="submission" date="2020-08" db="EMBL/GenBank/DDBJ databases">
        <title>Genomic Encyclopedia of Type Strains, Phase IV (KMG-IV): sequencing the most valuable type-strain genomes for metagenomic binning, comparative biology and taxonomic classification.</title>
        <authorList>
            <person name="Goeker M."/>
        </authorList>
    </citation>
    <scope>NUCLEOTIDE SEQUENCE [LARGE SCALE GENOMIC DNA]</scope>
    <source>
        <strain evidence="4 5">DSM 26287</strain>
    </source>
</reference>
<evidence type="ECO:0000256" key="1">
    <source>
        <dbReference type="ARBA" id="ARBA00093464"/>
    </source>
</evidence>
<feature type="region of interest" description="Disordered" evidence="3">
    <location>
        <begin position="96"/>
        <end position="117"/>
    </location>
</feature>
<name>A0A7X0TV73_9GAMM</name>
<evidence type="ECO:0000313" key="4">
    <source>
        <dbReference type="EMBL" id="MBB6545041.1"/>
    </source>
</evidence>
<gene>
    <name evidence="4" type="ORF">HNQ55_003577</name>
</gene>
<dbReference type="RefSeq" id="WP_184426688.1">
    <property type="nucleotide sequence ID" value="NZ_AP027362.1"/>
</dbReference>
<dbReference type="Pfam" id="PF04219">
    <property type="entry name" value="DUF413"/>
    <property type="match status" value="1"/>
</dbReference>
<comment type="similarity">
    <text evidence="1">Belongs to the MaoP family.</text>
</comment>
<keyword evidence="5" id="KW-1185">Reference proteome</keyword>
<dbReference type="AlphaFoldDB" id="A0A7X0TV73"/>
<accession>A0A7X0TV73</accession>
<dbReference type="EMBL" id="JACHHU010000045">
    <property type="protein sequence ID" value="MBB6545041.1"/>
    <property type="molecule type" value="Genomic_DNA"/>
</dbReference>
<sequence>MDTTIRIGSRMFLGDITFSHGISRSGYFNKRESLDLEMYGLTLEGLYSGVLSPTNEEEQLFVDQVMVDEPSNVYAVKLWKKYLEAIQKSKRRHGFMASESKSSAPAPALAEVEMDDF</sequence>
<proteinExistence type="inferred from homology"/>
<organism evidence="4 5">
    <name type="scientific">Thalassotalea piscium</name>
    <dbReference type="NCBI Taxonomy" id="1230533"/>
    <lineage>
        <taxon>Bacteria</taxon>
        <taxon>Pseudomonadati</taxon>
        <taxon>Pseudomonadota</taxon>
        <taxon>Gammaproteobacteria</taxon>
        <taxon>Alteromonadales</taxon>
        <taxon>Colwelliaceae</taxon>
        <taxon>Thalassotalea</taxon>
    </lineage>
</organism>
<feature type="compositionally biased region" description="Low complexity" evidence="3">
    <location>
        <begin position="97"/>
        <end position="111"/>
    </location>
</feature>
<dbReference type="InterPro" id="IPR007335">
    <property type="entry name" value="DUF413"/>
</dbReference>
<evidence type="ECO:0000256" key="2">
    <source>
        <dbReference type="ARBA" id="ARBA00093628"/>
    </source>
</evidence>
<protein>
    <recommendedName>
        <fullName evidence="2">Macrodomain Ori protein</fullName>
    </recommendedName>
</protein>
<comment type="caution">
    <text evidence="4">The sequence shown here is derived from an EMBL/GenBank/DDBJ whole genome shotgun (WGS) entry which is preliminary data.</text>
</comment>
<dbReference type="Proteomes" id="UP000537141">
    <property type="component" value="Unassembled WGS sequence"/>
</dbReference>
<evidence type="ECO:0000313" key="5">
    <source>
        <dbReference type="Proteomes" id="UP000537141"/>
    </source>
</evidence>